<keyword evidence="3" id="KW-1185">Reference proteome</keyword>
<dbReference type="Pfam" id="PF12867">
    <property type="entry name" value="DinB_2"/>
    <property type="match status" value="1"/>
</dbReference>
<dbReference type="InterPro" id="IPR011990">
    <property type="entry name" value="TPR-like_helical_dom_sf"/>
</dbReference>
<evidence type="ECO:0000313" key="2">
    <source>
        <dbReference type="EMBL" id="GHO49458.1"/>
    </source>
</evidence>
<dbReference type="InterPro" id="IPR034660">
    <property type="entry name" value="DinB/YfiT-like"/>
</dbReference>
<dbReference type="Gene3D" id="1.20.120.450">
    <property type="entry name" value="dinb family like domain"/>
    <property type="match status" value="1"/>
</dbReference>
<dbReference type="NCBIfam" id="NF047558">
    <property type="entry name" value="TPR_END_plus"/>
    <property type="match status" value="1"/>
</dbReference>
<proteinExistence type="predicted"/>
<organism evidence="2 3">
    <name type="scientific">Ktedonospora formicarum</name>
    <dbReference type="NCBI Taxonomy" id="2778364"/>
    <lineage>
        <taxon>Bacteria</taxon>
        <taxon>Bacillati</taxon>
        <taxon>Chloroflexota</taxon>
        <taxon>Ktedonobacteria</taxon>
        <taxon>Ktedonobacterales</taxon>
        <taxon>Ktedonobacteraceae</taxon>
        <taxon>Ktedonospora</taxon>
    </lineage>
</organism>
<name>A0A8J3IBX2_9CHLR</name>
<dbReference type="InterPro" id="IPR024775">
    <property type="entry name" value="DinB-like"/>
</dbReference>
<evidence type="ECO:0000313" key="3">
    <source>
        <dbReference type="Proteomes" id="UP000612362"/>
    </source>
</evidence>
<accession>A0A8J3IBX2</accession>
<feature type="domain" description="DinB-like" evidence="1">
    <location>
        <begin position="16"/>
        <end position="152"/>
    </location>
</feature>
<dbReference type="AlphaFoldDB" id="A0A8J3IBX2"/>
<comment type="caution">
    <text evidence="2">The sequence shown here is derived from an EMBL/GenBank/DDBJ whole genome shotgun (WGS) entry which is preliminary data.</text>
</comment>
<dbReference type="Proteomes" id="UP000612362">
    <property type="component" value="Unassembled WGS sequence"/>
</dbReference>
<protein>
    <recommendedName>
        <fullName evidence="1">DinB-like domain-containing protein</fullName>
    </recommendedName>
</protein>
<sequence length="236" mass="27404">MAHGHFQSFLLNLLREAQINQNAFFLALPPGELDIIGEPNFWSAKDHVAHLTFWRQQLVLRLQAHLRQEPQPQSQDFEKVNPIVFEENRYRNWPDILSESDQVYANLITLIEQLEEEDLTVVDRLPWMLKGLALYISVMGNCYEHTMIHLGYYLSERHQGERAVVVYEQWADQIIKADVPDPLKGNILYNLACFYATHDQLEKAPPALEESFILTPELREFATTDPDLVALYPTQS</sequence>
<dbReference type="RefSeq" id="WP_220198577.1">
    <property type="nucleotide sequence ID" value="NZ_BNJF01000005.1"/>
</dbReference>
<dbReference type="SUPFAM" id="SSF109854">
    <property type="entry name" value="DinB/YfiT-like putative metalloenzymes"/>
    <property type="match status" value="1"/>
</dbReference>
<reference evidence="2" key="1">
    <citation type="submission" date="2020-10" db="EMBL/GenBank/DDBJ databases">
        <title>Taxonomic study of unclassified bacteria belonging to the class Ktedonobacteria.</title>
        <authorList>
            <person name="Yabe S."/>
            <person name="Wang C.M."/>
            <person name="Zheng Y."/>
            <person name="Sakai Y."/>
            <person name="Cavaletti L."/>
            <person name="Monciardini P."/>
            <person name="Donadio S."/>
        </authorList>
    </citation>
    <scope>NUCLEOTIDE SEQUENCE</scope>
    <source>
        <strain evidence="2">SOSP1-1</strain>
    </source>
</reference>
<dbReference type="SUPFAM" id="SSF48452">
    <property type="entry name" value="TPR-like"/>
    <property type="match status" value="1"/>
</dbReference>
<dbReference type="EMBL" id="BNJF01000005">
    <property type="protein sequence ID" value="GHO49458.1"/>
    <property type="molecule type" value="Genomic_DNA"/>
</dbReference>
<evidence type="ECO:0000259" key="1">
    <source>
        <dbReference type="Pfam" id="PF12867"/>
    </source>
</evidence>
<gene>
    <name evidence="2" type="ORF">KSX_76210</name>
</gene>